<protein>
    <submittedName>
        <fullName evidence="3">Extracellular solute-binding protein, family 3</fullName>
    </submittedName>
</protein>
<dbReference type="SUPFAM" id="SSF53850">
    <property type="entry name" value="Periplasmic binding protein-like II"/>
    <property type="match status" value="1"/>
</dbReference>
<dbReference type="PANTHER" id="PTHR35936">
    <property type="entry name" value="MEMBRANE-BOUND LYTIC MUREIN TRANSGLYCOSYLASE F"/>
    <property type="match status" value="1"/>
</dbReference>
<evidence type="ECO:0000313" key="3">
    <source>
        <dbReference type="EMBL" id="CAM77125.1"/>
    </source>
</evidence>
<sequence>MKHAAWLAVVVMTVMTGMGFGSAVAREVTVAVPRSVPPYVIPENWSGIEYEVVKRSLALAGHTMIPRLTVLARLPKEMQAKEIDAAMTMRPETGVVACYSNSHVTYRNYAVSLEKNDVRVGSVADLADKSVVAFQNAHVYLGEDYARATQKAASYREEANQVVQALLLYSDRIQVVVADHNIFRWFAAEVRGKVDVTQRLRLHPIFPPTDYQMAFRDPALCAEFNQGLARLKESGEFDRIVARYLSQMENNLAQAVK</sequence>
<dbReference type="Pfam" id="PF00497">
    <property type="entry name" value="SBP_bac_3"/>
    <property type="match status" value="1"/>
</dbReference>
<gene>
    <name evidence="3" type="ORF">MGR_1836</name>
</gene>
<keyword evidence="1" id="KW-0732">Signal</keyword>
<dbReference type="AlphaFoldDB" id="A4U2L8"/>
<dbReference type="InterPro" id="IPR001638">
    <property type="entry name" value="Solute-binding_3/MltF_N"/>
</dbReference>
<organism evidence="3">
    <name type="scientific">Magnetospirillum gryphiswaldense</name>
    <dbReference type="NCBI Taxonomy" id="55518"/>
    <lineage>
        <taxon>Bacteria</taxon>
        <taxon>Pseudomonadati</taxon>
        <taxon>Pseudomonadota</taxon>
        <taxon>Alphaproteobacteria</taxon>
        <taxon>Rhodospirillales</taxon>
        <taxon>Rhodospirillaceae</taxon>
        <taxon>Magnetospirillum</taxon>
    </lineage>
</organism>
<reference evidence="3" key="1">
    <citation type="journal article" date="2007" name="J. Bacteriol.">
        <title>Comparative genome analysis of four magnetotactic bacteria reveals a complex set of group-specific genes implicated in magnetosome biomineralization and function.</title>
        <authorList>
            <person name="Richter M."/>
            <person name="Kube M."/>
            <person name="Bazylinski D.A."/>
            <person name="Lombardot T."/>
            <person name="Gloeckner F.O."/>
            <person name="Reinhardt R."/>
            <person name="Schueler D."/>
        </authorList>
    </citation>
    <scope>NUCLEOTIDE SEQUENCE</scope>
    <source>
        <strain evidence="3">MSR-1</strain>
    </source>
</reference>
<dbReference type="EMBL" id="CU459003">
    <property type="protein sequence ID" value="CAM77125.1"/>
    <property type="molecule type" value="Genomic_DNA"/>
</dbReference>
<dbReference type="PANTHER" id="PTHR35936:SF25">
    <property type="entry name" value="ABC TRANSPORTER SUBSTRATE-BINDING PROTEIN"/>
    <property type="match status" value="1"/>
</dbReference>
<proteinExistence type="predicted"/>
<evidence type="ECO:0000256" key="1">
    <source>
        <dbReference type="ARBA" id="ARBA00022729"/>
    </source>
</evidence>
<evidence type="ECO:0000259" key="2">
    <source>
        <dbReference type="Pfam" id="PF00497"/>
    </source>
</evidence>
<feature type="domain" description="Solute-binding protein family 3/N-terminal" evidence="2">
    <location>
        <begin position="28"/>
        <end position="246"/>
    </location>
</feature>
<name>A4U2L8_9PROT</name>
<accession>A4U2L8</accession>
<dbReference type="Gene3D" id="3.40.190.10">
    <property type="entry name" value="Periplasmic binding protein-like II"/>
    <property type="match status" value="2"/>
</dbReference>